<dbReference type="Proteomes" id="UP000541444">
    <property type="component" value="Unassembled WGS sequence"/>
</dbReference>
<sequence>MLIGPTEVARLSNNKTPLSNDRVQVPQSTHGDHTVKIIDCQNWELLKGLKWSSSNSLGGEQLSFLFIRPYFNLLSYVVKVRFHPLHPKILASGSLDHELYIWHYNKRGEASSPTIILKTRRSLRVVHFHPHAAPFLLTAEVNDLDSPDSLMALATSAVYPLYPPPAVFFANVHSGVQSNLETNVSPVPAPFLFWPTLARDEGRTSNRYVNRDIESDASLQPQMDAPLGSQLDYLLSPMEISPLVPSSLHPVQDGTT</sequence>
<comment type="caution">
    <text evidence="1">The sequence shown here is derived from an EMBL/GenBank/DDBJ whole genome shotgun (WGS) entry which is preliminary data.</text>
</comment>
<dbReference type="PANTHER" id="PTHR22874:SF1">
    <property type="entry name" value="ACTIVATING MOLECULE IN BECN1-REGULATED AUTOPHAGY PROTEIN 1"/>
    <property type="match status" value="1"/>
</dbReference>
<dbReference type="PANTHER" id="PTHR22874">
    <property type="entry name" value="ACTIVATING MOLECULE IN BECN1-REGULATED AUTOPHAGY PROTEIN 1"/>
    <property type="match status" value="1"/>
</dbReference>
<gene>
    <name evidence="1" type="ORF">GIB67_021411</name>
</gene>
<dbReference type="Gene3D" id="2.130.10.10">
    <property type="entry name" value="YVTN repeat-like/Quinoprotein amine dehydrogenase"/>
    <property type="match status" value="1"/>
</dbReference>
<organism evidence="1 2">
    <name type="scientific">Kingdonia uniflora</name>
    <dbReference type="NCBI Taxonomy" id="39325"/>
    <lineage>
        <taxon>Eukaryota</taxon>
        <taxon>Viridiplantae</taxon>
        <taxon>Streptophyta</taxon>
        <taxon>Embryophyta</taxon>
        <taxon>Tracheophyta</taxon>
        <taxon>Spermatophyta</taxon>
        <taxon>Magnoliopsida</taxon>
        <taxon>Ranunculales</taxon>
        <taxon>Circaeasteraceae</taxon>
        <taxon>Kingdonia</taxon>
    </lineage>
</organism>
<dbReference type="AlphaFoldDB" id="A0A7J7MCZ8"/>
<evidence type="ECO:0000313" key="2">
    <source>
        <dbReference type="Proteomes" id="UP000541444"/>
    </source>
</evidence>
<dbReference type="InterPro" id="IPR052596">
    <property type="entry name" value="AMBRA1_autophagy"/>
</dbReference>
<name>A0A7J7MCZ8_9MAGN</name>
<accession>A0A7J7MCZ8</accession>
<dbReference type="GO" id="GO:0000045">
    <property type="term" value="P:autophagosome assembly"/>
    <property type="evidence" value="ECO:0007669"/>
    <property type="project" value="TreeGrafter"/>
</dbReference>
<dbReference type="InterPro" id="IPR036322">
    <property type="entry name" value="WD40_repeat_dom_sf"/>
</dbReference>
<protein>
    <submittedName>
        <fullName evidence="1">Uncharacterized protein</fullName>
    </submittedName>
</protein>
<keyword evidence="2" id="KW-1185">Reference proteome</keyword>
<dbReference type="GO" id="GO:1990756">
    <property type="term" value="F:ubiquitin-like ligase-substrate adaptor activity"/>
    <property type="evidence" value="ECO:0007669"/>
    <property type="project" value="TreeGrafter"/>
</dbReference>
<evidence type="ECO:0000313" key="1">
    <source>
        <dbReference type="EMBL" id="KAF6152751.1"/>
    </source>
</evidence>
<dbReference type="InterPro" id="IPR015943">
    <property type="entry name" value="WD40/YVTN_repeat-like_dom_sf"/>
</dbReference>
<dbReference type="SUPFAM" id="SSF50978">
    <property type="entry name" value="WD40 repeat-like"/>
    <property type="match status" value="1"/>
</dbReference>
<reference evidence="1 2" key="1">
    <citation type="journal article" date="2020" name="IScience">
        <title>Genome Sequencing of the Endangered Kingdonia uniflora (Circaeasteraceae, Ranunculales) Reveals Potential Mechanisms of Evolutionary Specialization.</title>
        <authorList>
            <person name="Sun Y."/>
            <person name="Deng T."/>
            <person name="Zhang A."/>
            <person name="Moore M.J."/>
            <person name="Landis J.B."/>
            <person name="Lin N."/>
            <person name="Zhang H."/>
            <person name="Zhang X."/>
            <person name="Huang J."/>
            <person name="Zhang X."/>
            <person name="Sun H."/>
            <person name="Wang H."/>
        </authorList>
    </citation>
    <scope>NUCLEOTIDE SEQUENCE [LARGE SCALE GENOMIC DNA]</scope>
    <source>
        <strain evidence="1">TB1705</strain>
        <tissue evidence="1">Leaf</tissue>
    </source>
</reference>
<dbReference type="EMBL" id="JACGCM010001615">
    <property type="protein sequence ID" value="KAF6152751.1"/>
    <property type="molecule type" value="Genomic_DNA"/>
</dbReference>
<proteinExistence type="predicted"/>
<dbReference type="GO" id="GO:0000423">
    <property type="term" value="P:mitophagy"/>
    <property type="evidence" value="ECO:0007669"/>
    <property type="project" value="TreeGrafter"/>
</dbReference>
<dbReference type="GO" id="GO:0080008">
    <property type="term" value="C:Cul4-RING E3 ubiquitin ligase complex"/>
    <property type="evidence" value="ECO:0007669"/>
    <property type="project" value="TreeGrafter"/>
</dbReference>
<dbReference type="OrthoDB" id="6363363at2759"/>